<dbReference type="AlphaFoldDB" id="A0A9X8GTT0"/>
<dbReference type="OrthoDB" id="8419862at2"/>
<keyword evidence="1" id="KW-0472">Membrane</keyword>
<accession>A0A9X8GTT0</accession>
<gene>
    <name evidence="3" type="ORF">D3H34_20670</name>
</gene>
<name>A0A9X8GTT0_9BURK</name>
<evidence type="ECO:0000313" key="4">
    <source>
        <dbReference type="Proteomes" id="UP000265619"/>
    </source>
</evidence>
<dbReference type="GO" id="GO:0016020">
    <property type="term" value="C:membrane"/>
    <property type="evidence" value="ECO:0007669"/>
    <property type="project" value="InterPro"/>
</dbReference>
<comment type="caution">
    <text evidence="3">The sequence shown here is derived from an EMBL/GenBank/DDBJ whole genome shotgun (WGS) entry which is preliminary data.</text>
</comment>
<feature type="transmembrane region" description="Helical" evidence="1">
    <location>
        <begin position="6"/>
        <end position="28"/>
    </location>
</feature>
<evidence type="ECO:0000256" key="1">
    <source>
        <dbReference type="SAM" id="Phobius"/>
    </source>
</evidence>
<feature type="domain" description="Copper resistance protein D" evidence="2">
    <location>
        <begin position="47"/>
        <end position="147"/>
    </location>
</feature>
<reference evidence="3 4" key="1">
    <citation type="submission" date="2018-09" db="EMBL/GenBank/DDBJ databases">
        <title>Acidovorax cavernicola nov. sp. isolated from Gruta de las Maravillas (Aracena, Spain).</title>
        <authorList>
            <person name="Jurado V."/>
            <person name="Gutierrez-Patricio S."/>
            <person name="Gonzalez-Pimentel J.L."/>
            <person name="Miller A.Z."/>
            <person name="Laiz L."/>
            <person name="Saiz-Jimenez C."/>
        </authorList>
    </citation>
    <scope>NUCLEOTIDE SEQUENCE [LARGE SCALE GENOMIC DNA]</scope>
    <source>
        <strain evidence="3 4">1011MAR4D40.2</strain>
    </source>
</reference>
<organism evidence="3 4">
    <name type="scientific">Acidovorax cavernicola</name>
    <dbReference type="NCBI Taxonomy" id="1675792"/>
    <lineage>
        <taxon>Bacteria</taxon>
        <taxon>Pseudomonadati</taxon>
        <taxon>Pseudomonadota</taxon>
        <taxon>Betaproteobacteria</taxon>
        <taxon>Burkholderiales</taxon>
        <taxon>Comamonadaceae</taxon>
        <taxon>Acidovorax</taxon>
    </lineage>
</organism>
<feature type="transmembrane region" description="Helical" evidence="1">
    <location>
        <begin position="80"/>
        <end position="101"/>
    </location>
</feature>
<keyword evidence="1" id="KW-1133">Transmembrane helix</keyword>
<dbReference type="Pfam" id="PF05425">
    <property type="entry name" value="CopD"/>
    <property type="match status" value="1"/>
</dbReference>
<dbReference type="InterPro" id="IPR008457">
    <property type="entry name" value="Cu-R_CopD_dom"/>
</dbReference>
<feature type="transmembrane region" description="Helical" evidence="1">
    <location>
        <begin position="131"/>
        <end position="149"/>
    </location>
</feature>
<dbReference type="RefSeq" id="WP_119556125.1">
    <property type="nucleotide sequence ID" value="NZ_QXMN01000028.1"/>
</dbReference>
<feature type="transmembrane region" description="Helical" evidence="1">
    <location>
        <begin position="49"/>
        <end position="74"/>
    </location>
</feature>
<evidence type="ECO:0000259" key="2">
    <source>
        <dbReference type="Pfam" id="PF05425"/>
    </source>
</evidence>
<keyword evidence="4" id="KW-1185">Reference proteome</keyword>
<dbReference type="EMBL" id="QXMN01000028">
    <property type="protein sequence ID" value="RIX76909.1"/>
    <property type="molecule type" value="Genomic_DNA"/>
</dbReference>
<proteinExistence type="predicted"/>
<evidence type="ECO:0000313" key="3">
    <source>
        <dbReference type="EMBL" id="RIX76909.1"/>
    </source>
</evidence>
<protein>
    <recommendedName>
        <fullName evidence="2">Copper resistance protein D domain-containing protein</fullName>
    </recommendedName>
</protein>
<keyword evidence="1" id="KW-0812">Transmembrane</keyword>
<sequence>MSYLAPLFIHLLCAAFWVGGMAVMHFAVRPAAVATLEPPLRLRMMAATLRRFFVGVDASVTLLFVTGFAMILATGGFRAVHWRVEAMMGIALVMAAVYVYIRASVFRALRRAVDESAWPVAAARLNTVRQLVTLNLALGVVVFGVAVIGRGG</sequence>
<dbReference type="Proteomes" id="UP000265619">
    <property type="component" value="Unassembled WGS sequence"/>
</dbReference>